<dbReference type="Proteomes" id="UP000529310">
    <property type="component" value="Unassembled WGS sequence"/>
</dbReference>
<evidence type="ECO:0000313" key="2">
    <source>
        <dbReference type="Proteomes" id="UP000529310"/>
    </source>
</evidence>
<evidence type="ECO:0000313" key="1">
    <source>
        <dbReference type="EMBL" id="MBB2976658.1"/>
    </source>
</evidence>
<proteinExistence type="predicted"/>
<reference evidence="1 2" key="1">
    <citation type="submission" date="2020-08" db="EMBL/GenBank/DDBJ databases">
        <title>Sequencing the genomes of 1000 actinobacteria strains.</title>
        <authorList>
            <person name="Klenk H.-P."/>
        </authorList>
    </citation>
    <scope>NUCLEOTIDE SEQUENCE [LARGE SCALE GENOMIC DNA]</scope>
    <source>
        <strain evidence="1 2">DSM 27099</strain>
    </source>
</reference>
<organism evidence="1 2">
    <name type="scientific">Microbacterium endophyticum</name>
    <dbReference type="NCBI Taxonomy" id="1526412"/>
    <lineage>
        <taxon>Bacteria</taxon>
        <taxon>Bacillati</taxon>
        <taxon>Actinomycetota</taxon>
        <taxon>Actinomycetes</taxon>
        <taxon>Micrococcales</taxon>
        <taxon>Microbacteriaceae</taxon>
        <taxon>Microbacterium</taxon>
    </lineage>
</organism>
<dbReference type="EMBL" id="JACHWQ010000007">
    <property type="protein sequence ID" value="MBB2976658.1"/>
    <property type="molecule type" value="Genomic_DNA"/>
</dbReference>
<protein>
    <submittedName>
        <fullName evidence="1">Uncharacterized protein</fullName>
    </submittedName>
</protein>
<gene>
    <name evidence="1" type="ORF">FHX49_002237</name>
</gene>
<accession>A0A7W4YMY2</accession>
<comment type="caution">
    <text evidence="1">The sequence shown here is derived from an EMBL/GenBank/DDBJ whole genome shotgun (WGS) entry which is preliminary data.</text>
</comment>
<name>A0A7W4YMY2_9MICO</name>
<dbReference type="AlphaFoldDB" id="A0A7W4YMY2"/>
<sequence length="47" mass="4859">MQSTGGAISNITIARRSAEIEMLSRVALTPWAAVSRGSAAEAPNTQS</sequence>
<keyword evidence="2" id="KW-1185">Reference proteome</keyword>